<dbReference type="Proteomes" id="UP000067061">
    <property type="component" value="Chromosome"/>
</dbReference>
<reference evidence="1 3" key="1">
    <citation type="submission" date="2015-11" db="EMBL/GenBank/DDBJ databases">
        <authorList>
            <person name="Kook J.-K."/>
            <person name="Park S.-N."/>
            <person name="Lim Y.K."/>
            <person name="Jo E."/>
        </authorList>
    </citation>
    <scope>NUCLEOTIDE SEQUENCE [LARGE SCALE GENOMIC DNA]</scope>
    <source>
        <strain evidence="1 3">ChDC F306</strain>
    </source>
</reference>
<organism evidence="2 4">
    <name type="scientific">Fusobacterium nucleatum subsp. polymorphum</name>
    <name type="common">Fusobacterium polymorphum</name>
    <dbReference type="NCBI Taxonomy" id="76857"/>
    <lineage>
        <taxon>Bacteria</taxon>
        <taxon>Fusobacteriati</taxon>
        <taxon>Fusobacteriota</taxon>
        <taxon>Fusobacteriia</taxon>
        <taxon>Fusobacteriales</taxon>
        <taxon>Fusobacteriaceae</taxon>
        <taxon>Fusobacterium</taxon>
    </lineage>
</organism>
<dbReference type="Proteomes" id="UP000224507">
    <property type="component" value="Unassembled WGS sequence"/>
</dbReference>
<dbReference type="AlphaFoldDB" id="A0A0S1YXI3"/>
<name>A0A0S1YXI3_FUSNP</name>
<dbReference type="InterPro" id="IPR035900">
    <property type="entry name" value="Colicin_E_sf"/>
</dbReference>
<reference evidence="2 4" key="2">
    <citation type="submission" date="2017-06" db="EMBL/GenBank/DDBJ databases">
        <title>Draft genome sequence of Fusobacterium nucleatum subsp. polymorphum KCOM 1274 (=ChDC F309).</title>
        <authorList>
            <person name="Kook J.-K."/>
            <person name="Park S.-N."/>
            <person name="Lim Y.K."/>
            <person name="Roh H."/>
        </authorList>
    </citation>
    <scope>NUCLEOTIDE SEQUENCE [LARGE SCALE GENOMIC DNA]</scope>
    <source>
        <strain evidence="2">KCOM 1274</strain>
        <strain evidence="4">KCOM 1274 (ChDC F309)</strain>
    </source>
</reference>
<dbReference type="RefSeq" id="WP_023038128.1">
    <property type="nucleotide sequence ID" value="NZ_CP013121.1"/>
</dbReference>
<gene>
    <name evidence="2" type="ORF">CBG56_08625</name>
    <name evidence="1" type="ORF">RO02_11195</name>
</gene>
<dbReference type="Gene3D" id="1.10.1200.20">
    <property type="entry name" value="Colicin E immunity protein"/>
    <property type="match status" value="1"/>
</dbReference>
<dbReference type="EMBL" id="NIRO01000011">
    <property type="protein sequence ID" value="PHI11871.1"/>
    <property type="molecule type" value="Genomic_DNA"/>
</dbReference>
<evidence type="ECO:0000313" key="3">
    <source>
        <dbReference type="Proteomes" id="UP000067061"/>
    </source>
</evidence>
<accession>A0A0S1YXI3</accession>
<evidence type="ECO:0000313" key="1">
    <source>
        <dbReference type="EMBL" id="ALM95121.1"/>
    </source>
</evidence>
<dbReference type="EMBL" id="CP013121">
    <property type="protein sequence ID" value="ALM95121.1"/>
    <property type="molecule type" value="Genomic_DNA"/>
</dbReference>
<evidence type="ECO:0000313" key="2">
    <source>
        <dbReference type="EMBL" id="PHI11871.1"/>
    </source>
</evidence>
<sequence length="69" mass="8163">MLEKKELIDLIEQIKNFEGTEEEEDILLEKLENLVLDSEISDYIYWTDMSSEEIADKVLAYKPIILKNK</sequence>
<evidence type="ECO:0000313" key="4">
    <source>
        <dbReference type="Proteomes" id="UP000224507"/>
    </source>
</evidence>
<proteinExistence type="predicted"/>
<protein>
    <submittedName>
        <fullName evidence="2">Uncharacterized protein</fullName>
    </submittedName>
</protein>